<reference evidence="2 3" key="1">
    <citation type="submission" date="2020-08" db="EMBL/GenBank/DDBJ databases">
        <title>Bridging the membrane lipid divide: bacteria of the FCB group superphylum have the potential to synthesize archaeal ether lipids.</title>
        <authorList>
            <person name="Villanueva L."/>
            <person name="Von Meijenfeldt F.A.B."/>
            <person name="Westbye A.B."/>
            <person name="Yadav S."/>
            <person name="Hopmans E.C."/>
            <person name="Dutilh B.E."/>
            <person name="Sinninghe Damste J.S."/>
        </authorList>
    </citation>
    <scope>NUCLEOTIDE SEQUENCE [LARGE SCALE GENOMIC DNA]</scope>
    <source>
        <strain evidence="2">NIOZ-UU36</strain>
    </source>
</reference>
<protein>
    <recommendedName>
        <fullName evidence="4">Membrane-associated sensor domain-containing protein</fullName>
    </recommendedName>
</protein>
<comment type="caution">
    <text evidence="2">The sequence shown here is derived from an EMBL/GenBank/DDBJ whole genome shotgun (WGS) entry which is preliminary data.</text>
</comment>
<gene>
    <name evidence="2" type="ORF">H8E29_09540</name>
</gene>
<feature type="transmembrane region" description="Helical" evidence="1">
    <location>
        <begin position="12"/>
        <end position="34"/>
    </location>
</feature>
<feature type="transmembrane region" description="Helical" evidence="1">
    <location>
        <begin position="114"/>
        <end position="134"/>
    </location>
</feature>
<proteinExistence type="predicted"/>
<dbReference type="AlphaFoldDB" id="A0A8J6NHR7"/>
<evidence type="ECO:0000256" key="1">
    <source>
        <dbReference type="SAM" id="Phobius"/>
    </source>
</evidence>
<evidence type="ECO:0000313" key="3">
    <source>
        <dbReference type="Proteomes" id="UP000614469"/>
    </source>
</evidence>
<feature type="transmembrane region" description="Helical" evidence="1">
    <location>
        <begin position="73"/>
        <end position="94"/>
    </location>
</feature>
<keyword evidence="1" id="KW-0472">Membrane</keyword>
<accession>A0A8J6NHR7</accession>
<dbReference type="Proteomes" id="UP000614469">
    <property type="component" value="Unassembled WGS sequence"/>
</dbReference>
<name>A0A8J6NHR7_9CHLR</name>
<feature type="transmembrane region" description="Helical" evidence="1">
    <location>
        <begin position="46"/>
        <end position="66"/>
    </location>
</feature>
<evidence type="ECO:0008006" key="4">
    <source>
        <dbReference type="Google" id="ProtNLM"/>
    </source>
</evidence>
<sequence>MKQFITTFRDSMIQRPLSLLTLVLTGFMITVPLYQRFSGIVYIEQLNWVDGTTIIMVGIILIRGVLHWQSDTDLQAVSIALIAALSFLFTFEALYKLSFYTFPWRMAGAELREFVIQVGIALTVLVGFAFGRFSISRPSKVFIGIFIISWIIWLLVGFPQLESGENFYAAIINIPITQNMIYFLNRATKGALCLVYISLYK</sequence>
<keyword evidence="1" id="KW-1133">Transmembrane helix</keyword>
<feature type="transmembrane region" description="Helical" evidence="1">
    <location>
        <begin position="141"/>
        <end position="161"/>
    </location>
</feature>
<feature type="transmembrane region" description="Helical" evidence="1">
    <location>
        <begin position="167"/>
        <end position="184"/>
    </location>
</feature>
<organism evidence="2 3">
    <name type="scientific">Candidatus Desulfolinea nitratireducens</name>
    <dbReference type="NCBI Taxonomy" id="2841698"/>
    <lineage>
        <taxon>Bacteria</taxon>
        <taxon>Bacillati</taxon>
        <taxon>Chloroflexota</taxon>
        <taxon>Anaerolineae</taxon>
        <taxon>Anaerolineales</taxon>
        <taxon>Anaerolineales incertae sedis</taxon>
        <taxon>Candidatus Desulfolinea</taxon>
    </lineage>
</organism>
<evidence type="ECO:0000313" key="2">
    <source>
        <dbReference type="EMBL" id="MBC8335496.1"/>
    </source>
</evidence>
<dbReference type="EMBL" id="JACNJN010000112">
    <property type="protein sequence ID" value="MBC8335496.1"/>
    <property type="molecule type" value="Genomic_DNA"/>
</dbReference>
<keyword evidence="1" id="KW-0812">Transmembrane</keyword>